<dbReference type="SUPFAM" id="SSF47923">
    <property type="entry name" value="Ypt/Rab-GAP domain of gyp1p"/>
    <property type="match status" value="2"/>
</dbReference>
<dbReference type="GO" id="GO:0005096">
    <property type="term" value="F:GTPase activator activity"/>
    <property type="evidence" value="ECO:0007669"/>
    <property type="project" value="UniProtKB-KW"/>
</dbReference>
<evidence type="ECO:0000256" key="1">
    <source>
        <dbReference type="ARBA" id="ARBA00022468"/>
    </source>
</evidence>
<dbReference type="EMBL" id="JAUYZG010000004">
    <property type="protein sequence ID" value="KAK2908441.1"/>
    <property type="molecule type" value="Genomic_DNA"/>
</dbReference>
<comment type="caution">
    <text evidence="4">The sequence shown here is derived from an EMBL/GenBank/DDBJ whole genome shotgun (WGS) entry which is preliminary data.</text>
</comment>
<organism evidence="4 5">
    <name type="scientific">Cirrhinus molitorella</name>
    <name type="common">mud carp</name>
    <dbReference type="NCBI Taxonomy" id="172907"/>
    <lineage>
        <taxon>Eukaryota</taxon>
        <taxon>Metazoa</taxon>
        <taxon>Chordata</taxon>
        <taxon>Craniata</taxon>
        <taxon>Vertebrata</taxon>
        <taxon>Euteleostomi</taxon>
        <taxon>Actinopterygii</taxon>
        <taxon>Neopterygii</taxon>
        <taxon>Teleostei</taxon>
        <taxon>Ostariophysi</taxon>
        <taxon>Cypriniformes</taxon>
        <taxon>Cyprinidae</taxon>
        <taxon>Labeoninae</taxon>
        <taxon>Labeonini</taxon>
        <taxon>Cirrhinus</taxon>
    </lineage>
</organism>
<keyword evidence="5" id="KW-1185">Reference proteome</keyword>
<keyword evidence="1" id="KW-0343">GTPase activation</keyword>
<dbReference type="AlphaFoldDB" id="A0AA88Q7V3"/>
<dbReference type="PANTHER" id="PTHR47219:SF10">
    <property type="entry name" value="GROWTH HORMONE-REGULATED TBC PROTEIN 1"/>
    <property type="match status" value="1"/>
</dbReference>
<dbReference type="Proteomes" id="UP001187343">
    <property type="component" value="Unassembled WGS sequence"/>
</dbReference>
<reference evidence="4" key="1">
    <citation type="submission" date="2023-08" db="EMBL/GenBank/DDBJ databases">
        <title>Chromosome-level Genome Assembly of mud carp (Cirrhinus molitorella).</title>
        <authorList>
            <person name="Liu H."/>
        </authorList>
    </citation>
    <scope>NUCLEOTIDE SEQUENCE</scope>
    <source>
        <strain evidence="4">Prfri</strain>
        <tissue evidence="4">Muscle</tissue>
    </source>
</reference>
<evidence type="ECO:0000313" key="4">
    <source>
        <dbReference type="EMBL" id="KAK2908441.1"/>
    </source>
</evidence>
<gene>
    <name evidence="4" type="ORF">Q8A67_004278</name>
</gene>
<dbReference type="InterPro" id="IPR035969">
    <property type="entry name" value="Rab-GAP_TBC_sf"/>
</dbReference>
<comment type="function">
    <text evidence="2">May act as a GTPase-activating protein for Rab family protein(s).</text>
</comment>
<protein>
    <recommendedName>
        <fullName evidence="3">Growth hormone-regulated TBC protein 1</fullName>
    </recommendedName>
</protein>
<accession>A0AA88Q7V3</accession>
<dbReference type="FunFam" id="1.10.8.270:FF:000016">
    <property type="entry name" value="TBC1 domain family member 2A"/>
    <property type="match status" value="1"/>
</dbReference>
<dbReference type="Gene3D" id="1.10.472.80">
    <property type="entry name" value="Ypt/Rab-GAP domain of gyp1p, domain 3"/>
    <property type="match status" value="1"/>
</dbReference>
<evidence type="ECO:0000313" key="5">
    <source>
        <dbReference type="Proteomes" id="UP001187343"/>
    </source>
</evidence>
<dbReference type="Pfam" id="PF00566">
    <property type="entry name" value="RabGAP-TBC"/>
    <property type="match status" value="1"/>
</dbReference>
<dbReference type="Gene3D" id="1.10.8.270">
    <property type="entry name" value="putative rabgap domain of human tbc1 domain family member 14 like domains"/>
    <property type="match status" value="1"/>
</dbReference>
<dbReference type="FunFam" id="1.10.472.80:FF:000029">
    <property type="entry name" value="Growth hormone-regulated TBC protein 1"/>
    <property type="match status" value="1"/>
</dbReference>
<sequence length="363" mass="42417">MEQSNGTRSSNQPQLRINVPSTARERAASVDPYGFERSDDFDYESYEELMSEYLAVLTRRSIKWAKLLQGKRRVDRNLKVKRYVRKGIPNEHRPLVWMTASGAQERLERNPGYYQSLLDAQHDPKLLETIRTDLHRTFPDNVYFRKTADPCLQRALFNVLLAYGGHNKTVGYCQGMNFIAGYLLIISKDEEMSFWLMEALLDRILPDYYTPEMLGLKVDQEVLGELVRMKVPAVWRLMQDHGVMWSLVVSRWFICLFIDILPVETVLRIWDCLFYEGSKIVFRVALTLIHHHQEEIVQERNLPDICERFKRITRGAFVEDCHAFMQRIFQEPGSLSMSTVTKLRQSCRARIAGGEILQTEQRS</sequence>
<dbReference type="InterPro" id="IPR050302">
    <property type="entry name" value="Rab_GAP_TBC_domain"/>
</dbReference>
<dbReference type="SMART" id="SM00164">
    <property type="entry name" value="TBC"/>
    <property type="match status" value="1"/>
</dbReference>
<proteinExistence type="predicted"/>
<dbReference type="GO" id="GO:0031267">
    <property type="term" value="F:small GTPase binding"/>
    <property type="evidence" value="ECO:0007669"/>
    <property type="project" value="TreeGrafter"/>
</dbReference>
<name>A0AA88Q7V3_9TELE</name>
<dbReference type="PROSITE" id="PS50086">
    <property type="entry name" value="TBC_RABGAP"/>
    <property type="match status" value="1"/>
</dbReference>
<evidence type="ECO:0000256" key="2">
    <source>
        <dbReference type="ARBA" id="ARBA00043879"/>
    </source>
</evidence>
<dbReference type="Gene3D" id="1.10.10.750">
    <property type="entry name" value="Ypt/Rab-GAP domain of gyp1p, domain 1"/>
    <property type="match status" value="1"/>
</dbReference>
<dbReference type="PANTHER" id="PTHR47219">
    <property type="entry name" value="RAB GTPASE-ACTIVATING PROTEIN 1-LIKE"/>
    <property type="match status" value="1"/>
</dbReference>
<dbReference type="InterPro" id="IPR000195">
    <property type="entry name" value="Rab-GAP-TBC_dom"/>
</dbReference>
<evidence type="ECO:0000256" key="3">
    <source>
        <dbReference type="ARBA" id="ARBA00070878"/>
    </source>
</evidence>